<evidence type="ECO:0000256" key="2">
    <source>
        <dbReference type="ARBA" id="ARBA00022769"/>
    </source>
</evidence>
<dbReference type="SMART" id="SM00465">
    <property type="entry name" value="GIYc"/>
    <property type="match status" value="1"/>
</dbReference>
<proteinExistence type="predicted"/>
<evidence type="ECO:0000256" key="1">
    <source>
        <dbReference type="ARBA" id="ARBA00022763"/>
    </source>
</evidence>
<evidence type="ECO:0000256" key="9">
    <source>
        <dbReference type="ARBA" id="ARBA00042732"/>
    </source>
</evidence>
<dbReference type="Proteomes" id="UP000321323">
    <property type="component" value="Chromosome"/>
</dbReference>
<keyword evidence="11" id="KW-0255">Endonuclease</keyword>
<accession>A0ABZ1UQV2</accession>
<name>A0ABZ1UQV2_9BURK</name>
<evidence type="ECO:0000256" key="6">
    <source>
        <dbReference type="ARBA" id="ARBA00023236"/>
    </source>
</evidence>
<evidence type="ECO:0000256" key="3">
    <source>
        <dbReference type="ARBA" id="ARBA00022801"/>
    </source>
</evidence>
<keyword evidence="2" id="KW-0228">DNA excision</keyword>
<evidence type="ECO:0000256" key="8">
    <source>
        <dbReference type="ARBA" id="ARBA00042138"/>
    </source>
</evidence>
<dbReference type="InterPro" id="IPR035901">
    <property type="entry name" value="GIY-YIG_endonuc_sf"/>
</dbReference>
<dbReference type="EMBL" id="CP136508">
    <property type="protein sequence ID" value="WUR15087.1"/>
    <property type="molecule type" value="Genomic_DNA"/>
</dbReference>
<keyword evidence="5" id="KW-0234">DNA repair</keyword>
<dbReference type="CDD" id="cd10434">
    <property type="entry name" value="GIY-YIG_UvrC_Cho"/>
    <property type="match status" value="1"/>
</dbReference>
<evidence type="ECO:0000256" key="7">
    <source>
        <dbReference type="ARBA" id="ARBA00040756"/>
    </source>
</evidence>
<dbReference type="PANTHER" id="PTHR30562">
    <property type="entry name" value="UVRC/OXIDOREDUCTASE"/>
    <property type="match status" value="1"/>
</dbReference>
<evidence type="ECO:0000256" key="5">
    <source>
        <dbReference type="ARBA" id="ARBA00023204"/>
    </source>
</evidence>
<keyword evidence="1" id="KW-0227">DNA damage</keyword>
<reference evidence="11 12" key="1">
    <citation type="journal article" date="2019" name="Int. J. Syst. Evol. Microbiol.">
        <title>The Draft Whole-Genome Sequence of the Antibiotic Producer Empedobacter haloabium ATCC 31962 Provides Indications for Its Taxonomic Reclassification.</title>
        <authorList>
            <person name="Miess H."/>
            <person name="Arlt P."/>
            <person name="Apel A.K."/>
            <person name="Weber T."/>
            <person name="Nieselt K."/>
            <person name="Hanssen F."/>
            <person name="Czemmel S."/>
            <person name="Nahnsen S."/>
            <person name="Gross H."/>
        </authorList>
    </citation>
    <scope>NUCLEOTIDE SEQUENCE [LARGE SCALE GENOMIC DNA]</scope>
    <source>
        <strain evidence="11 12">ATCC 31962</strain>
    </source>
</reference>
<feature type="domain" description="GIY-YIG" evidence="10">
    <location>
        <begin position="52"/>
        <end position="126"/>
    </location>
</feature>
<dbReference type="SUPFAM" id="SSF82771">
    <property type="entry name" value="GIY-YIG endonuclease"/>
    <property type="match status" value="1"/>
</dbReference>
<keyword evidence="12" id="KW-1185">Reference proteome</keyword>
<dbReference type="PROSITE" id="PS50164">
    <property type="entry name" value="GIY_YIG"/>
    <property type="match status" value="1"/>
</dbReference>
<protein>
    <recommendedName>
        <fullName evidence="7">Excinuclease cho</fullName>
    </recommendedName>
    <alternativeName>
        <fullName evidence="9">Endonuclease cho</fullName>
    </alternativeName>
    <alternativeName>
        <fullName evidence="8">UvrC homolog protein</fullName>
    </alternativeName>
</protein>
<keyword evidence="4" id="KW-0267">Excision nuclease</keyword>
<sequence>MAARLYHSRARPYHGRMHTHVNSVGLLVCSDPALNYSTPSHIPRACLDALPQQPGVYLFRDEAGVPVYIGKSVNIRQRVLSHLRTPEEAQLLARTRHIDHERTGGEIGALLREAQLIKAHQPVFNSKLRRIREMCSIRLGGALPEVVFAKDVDFGRTDNLFGLFQTPQAARETLRVMAQEAGLCSVMTGLEKGAPGRPCFARQIRRCQGACTGEESAAGHAARVRAALAPLRVTPWPYPGPIAIVERSDGLRQRQLVDNWSYLGTRRPRGKAPARFDVDVYRILVKPLLAGALAIEQLA</sequence>
<organism evidence="11 12">
    <name type="scientific">[Empedobacter] haloabium</name>
    <dbReference type="NCBI Taxonomy" id="592317"/>
    <lineage>
        <taxon>Bacteria</taxon>
        <taxon>Pseudomonadati</taxon>
        <taxon>Pseudomonadota</taxon>
        <taxon>Betaproteobacteria</taxon>
        <taxon>Burkholderiales</taxon>
        <taxon>Oxalobacteraceae</taxon>
        <taxon>Telluria group</taxon>
        <taxon>Telluria group incertae sedis</taxon>
    </lineage>
</organism>
<dbReference type="InterPro" id="IPR050066">
    <property type="entry name" value="UvrABC_protein_C"/>
</dbReference>
<dbReference type="PANTHER" id="PTHR30562:SF10">
    <property type="entry name" value="EXCINUCLEASE CHO"/>
    <property type="match status" value="1"/>
</dbReference>
<dbReference type="Gene3D" id="3.40.1440.10">
    <property type="entry name" value="GIY-YIG endonuclease"/>
    <property type="match status" value="1"/>
</dbReference>
<dbReference type="InterPro" id="IPR047296">
    <property type="entry name" value="GIY-YIG_UvrC_Cho"/>
</dbReference>
<evidence type="ECO:0000313" key="12">
    <source>
        <dbReference type="Proteomes" id="UP000321323"/>
    </source>
</evidence>
<gene>
    <name evidence="11" type="ORF">E7V67_008265</name>
</gene>
<dbReference type="InterPro" id="IPR000305">
    <property type="entry name" value="GIY-YIG_endonuc"/>
</dbReference>
<keyword evidence="3" id="KW-0378">Hydrolase</keyword>
<evidence type="ECO:0000259" key="10">
    <source>
        <dbReference type="PROSITE" id="PS50164"/>
    </source>
</evidence>
<evidence type="ECO:0000313" key="11">
    <source>
        <dbReference type="EMBL" id="WUR15087.1"/>
    </source>
</evidence>
<keyword evidence="6" id="KW-0742">SOS response</keyword>
<evidence type="ECO:0000256" key="4">
    <source>
        <dbReference type="ARBA" id="ARBA00022881"/>
    </source>
</evidence>
<dbReference type="GO" id="GO:0004519">
    <property type="term" value="F:endonuclease activity"/>
    <property type="evidence" value="ECO:0007669"/>
    <property type="project" value="UniProtKB-KW"/>
</dbReference>
<keyword evidence="11" id="KW-0540">Nuclease</keyword>